<dbReference type="EMBL" id="BAABLV010000001">
    <property type="protein sequence ID" value="GAA4887930.1"/>
    <property type="molecule type" value="Genomic_DNA"/>
</dbReference>
<dbReference type="InterPro" id="IPR036513">
    <property type="entry name" value="STAS_dom_sf"/>
</dbReference>
<feature type="transmembrane region" description="Helical" evidence="5">
    <location>
        <begin position="295"/>
        <end position="315"/>
    </location>
</feature>
<dbReference type="NCBIfam" id="TIGR00815">
    <property type="entry name" value="sulP"/>
    <property type="match status" value="1"/>
</dbReference>
<dbReference type="SUPFAM" id="SSF52091">
    <property type="entry name" value="SpoIIaa-like"/>
    <property type="match status" value="1"/>
</dbReference>
<dbReference type="PANTHER" id="PTHR11814">
    <property type="entry name" value="SULFATE TRANSPORTER"/>
    <property type="match status" value="1"/>
</dbReference>
<feature type="transmembrane region" description="Helical" evidence="5">
    <location>
        <begin position="84"/>
        <end position="103"/>
    </location>
</feature>
<dbReference type="Pfam" id="PF01740">
    <property type="entry name" value="STAS"/>
    <property type="match status" value="1"/>
</dbReference>
<feature type="transmembrane region" description="Helical" evidence="5">
    <location>
        <begin position="254"/>
        <end position="274"/>
    </location>
</feature>
<evidence type="ECO:0000256" key="1">
    <source>
        <dbReference type="ARBA" id="ARBA00004141"/>
    </source>
</evidence>
<name>A0ABP9EV86_9ACTN</name>
<proteinExistence type="predicted"/>
<feature type="transmembrane region" description="Helical" evidence="5">
    <location>
        <begin position="56"/>
        <end position="72"/>
    </location>
</feature>
<feature type="transmembrane region" description="Helical" evidence="5">
    <location>
        <begin position="388"/>
        <end position="416"/>
    </location>
</feature>
<feature type="transmembrane region" description="Helical" evidence="5">
    <location>
        <begin position="139"/>
        <end position="158"/>
    </location>
</feature>
<dbReference type="RefSeq" id="WP_345577127.1">
    <property type="nucleotide sequence ID" value="NZ_BAABLV010000001.1"/>
</dbReference>
<reference evidence="8" key="1">
    <citation type="journal article" date="2019" name="Int. J. Syst. Evol. Microbiol.">
        <title>The Global Catalogue of Microorganisms (GCM) 10K type strain sequencing project: providing services to taxonomists for standard genome sequencing and annotation.</title>
        <authorList>
            <consortium name="The Broad Institute Genomics Platform"/>
            <consortium name="The Broad Institute Genome Sequencing Center for Infectious Disease"/>
            <person name="Wu L."/>
            <person name="Ma J."/>
        </authorList>
    </citation>
    <scope>NUCLEOTIDE SEQUENCE [LARGE SCALE GENOMIC DNA]</scope>
    <source>
        <strain evidence="8">JCM 19125</strain>
    </source>
</reference>
<dbReference type="Pfam" id="PF00916">
    <property type="entry name" value="Sulfate_transp"/>
    <property type="match status" value="1"/>
</dbReference>
<feature type="transmembrane region" description="Helical" evidence="5">
    <location>
        <begin position="335"/>
        <end position="368"/>
    </location>
</feature>
<feature type="transmembrane region" description="Helical" evidence="5">
    <location>
        <begin position="209"/>
        <end position="226"/>
    </location>
</feature>
<keyword evidence="8" id="KW-1185">Reference proteome</keyword>
<feature type="transmembrane region" description="Helical" evidence="5">
    <location>
        <begin position="184"/>
        <end position="202"/>
    </location>
</feature>
<dbReference type="Proteomes" id="UP001501521">
    <property type="component" value="Unassembled WGS sequence"/>
</dbReference>
<evidence type="ECO:0000256" key="4">
    <source>
        <dbReference type="ARBA" id="ARBA00023136"/>
    </source>
</evidence>
<dbReference type="InterPro" id="IPR011547">
    <property type="entry name" value="SLC26A/SulP_dom"/>
</dbReference>
<dbReference type="InterPro" id="IPR001902">
    <property type="entry name" value="SLC26A/SulP_fam"/>
</dbReference>
<dbReference type="Gene3D" id="3.30.750.24">
    <property type="entry name" value="STAS domain"/>
    <property type="match status" value="1"/>
</dbReference>
<feature type="domain" description="STAS" evidence="6">
    <location>
        <begin position="444"/>
        <end position="559"/>
    </location>
</feature>
<evidence type="ECO:0000256" key="5">
    <source>
        <dbReference type="SAM" id="Phobius"/>
    </source>
</evidence>
<evidence type="ECO:0000256" key="2">
    <source>
        <dbReference type="ARBA" id="ARBA00022692"/>
    </source>
</evidence>
<protein>
    <submittedName>
        <fullName evidence="7">SulP family inorganic anion transporter</fullName>
    </submittedName>
</protein>
<feature type="transmembrane region" description="Helical" evidence="5">
    <location>
        <begin position="109"/>
        <end position="127"/>
    </location>
</feature>
<evidence type="ECO:0000259" key="6">
    <source>
        <dbReference type="PROSITE" id="PS50801"/>
    </source>
</evidence>
<comment type="caution">
    <text evidence="7">The sequence shown here is derived from an EMBL/GenBank/DDBJ whole genome shotgun (WGS) entry which is preliminary data.</text>
</comment>
<evidence type="ECO:0000313" key="8">
    <source>
        <dbReference type="Proteomes" id="UP001501521"/>
    </source>
</evidence>
<keyword evidence="2 5" id="KW-0812">Transmembrane</keyword>
<evidence type="ECO:0000256" key="3">
    <source>
        <dbReference type="ARBA" id="ARBA00022989"/>
    </source>
</evidence>
<comment type="subcellular location">
    <subcellularLocation>
        <location evidence="1">Membrane</location>
        <topology evidence="1">Multi-pass membrane protein</topology>
    </subcellularLocation>
</comment>
<dbReference type="InterPro" id="IPR002645">
    <property type="entry name" value="STAS_dom"/>
</dbReference>
<sequence length="580" mass="61491">MGDTQRGWEHYLPGVAVLRHYERRWLRGDVVAGITVAAYLVPQVMAYAAIVGLPSVAGLWAILLPLAVYAVLGTSRQLSIGPEASTALMTAAGVGALVGAVGADRHAEVAAVLAIAVGLVCLAGWVLRLGFLATLLSRPVLVGYLAGVGVLMIVSQLGKVTKLDVSAERPVDEAWSFLRQLPDAHLPTTALALILLALLFLARRFFPTSPGPLIVLLMGAAAVALFDLQRHGIDTIGSVPTGLPALRVPALGDLSVWALLPFALGIAVVGYTDNVLTARAFAAKRREHIDATQELLALGTANVLTGLVQGFPVSSSNSRTVLGDSAGSRTQLHSLVALVGVVAVLLFAGPVLASFPTAGLGALVMYAATRLVDLPEMRRIARFRTSELVLMLVTTAAVLSLGILIGIGIAIALSILDLVRRISDPHDGVLGYAPDLAGMHDVADYPDAQQVPGLVVYRYDSPLFFANAENFLARAERAVDQAQQPVHWFLLNAEANVEWDLTAVDTLELLRENLAARDITFAMARVKQETRDQLARTGFIDKVGQSYIFATLPTAVQAYVRWHAAKFGAPPEGLPPAAPT</sequence>
<dbReference type="PROSITE" id="PS50801">
    <property type="entry name" value="STAS"/>
    <property type="match status" value="1"/>
</dbReference>
<organism evidence="7 8">
    <name type="scientific">Tessaracoccus lubricantis</name>
    <dbReference type="NCBI Taxonomy" id="545543"/>
    <lineage>
        <taxon>Bacteria</taxon>
        <taxon>Bacillati</taxon>
        <taxon>Actinomycetota</taxon>
        <taxon>Actinomycetes</taxon>
        <taxon>Propionibacteriales</taxon>
        <taxon>Propionibacteriaceae</taxon>
        <taxon>Tessaracoccus</taxon>
    </lineage>
</organism>
<dbReference type="CDD" id="cd07042">
    <property type="entry name" value="STAS_SulP_like_sulfate_transporter"/>
    <property type="match status" value="1"/>
</dbReference>
<evidence type="ECO:0000313" key="7">
    <source>
        <dbReference type="EMBL" id="GAA4887930.1"/>
    </source>
</evidence>
<keyword evidence="4 5" id="KW-0472">Membrane</keyword>
<accession>A0ABP9EV86</accession>
<keyword evidence="3 5" id="KW-1133">Transmembrane helix</keyword>
<gene>
    <name evidence="7" type="ORF">GCM10025789_00090</name>
</gene>
<feature type="transmembrane region" description="Helical" evidence="5">
    <location>
        <begin position="30"/>
        <end position="50"/>
    </location>
</feature>